<name>A0A0B1T5J5_OESDE</name>
<dbReference type="EMBL" id="KN551311">
    <property type="protein sequence ID" value="KHJ92514.1"/>
    <property type="molecule type" value="Genomic_DNA"/>
</dbReference>
<accession>A0A0B1T5J5</accession>
<dbReference type="AlphaFoldDB" id="A0A0B1T5J5"/>
<dbReference type="Proteomes" id="UP000053660">
    <property type="component" value="Unassembled WGS sequence"/>
</dbReference>
<reference evidence="1 2" key="1">
    <citation type="submission" date="2014-03" db="EMBL/GenBank/DDBJ databases">
        <title>Draft genome of the hookworm Oesophagostomum dentatum.</title>
        <authorList>
            <person name="Mitreva M."/>
        </authorList>
    </citation>
    <scope>NUCLEOTIDE SEQUENCE [LARGE SCALE GENOMIC DNA]</scope>
    <source>
        <strain evidence="1 2">OD-Hann</strain>
    </source>
</reference>
<organism evidence="1 2">
    <name type="scientific">Oesophagostomum dentatum</name>
    <name type="common">Nodular worm</name>
    <dbReference type="NCBI Taxonomy" id="61180"/>
    <lineage>
        <taxon>Eukaryota</taxon>
        <taxon>Metazoa</taxon>
        <taxon>Ecdysozoa</taxon>
        <taxon>Nematoda</taxon>
        <taxon>Chromadorea</taxon>
        <taxon>Rhabditida</taxon>
        <taxon>Rhabditina</taxon>
        <taxon>Rhabditomorpha</taxon>
        <taxon>Strongyloidea</taxon>
        <taxon>Strongylidae</taxon>
        <taxon>Oesophagostomum</taxon>
    </lineage>
</organism>
<keyword evidence="2" id="KW-1185">Reference proteome</keyword>
<proteinExistence type="predicted"/>
<evidence type="ECO:0000313" key="1">
    <source>
        <dbReference type="EMBL" id="KHJ92514.1"/>
    </source>
</evidence>
<protein>
    <submittedName>
        <fullName evidence="1">Uncharacterized protein</fullName>
    </submittedName>
</protein>
<sequence length="150" mass="17099">MNTMAEHKSKNIASVPLHWILEKAKKYGAYALLTDAVNTMAEHKRSRQAALVAMPQLIGRDTGAFTYSGFENFLQKPDGKLTLVDNEPRSLGVVTNIDYLVNEPRVFMYKDIKAVDLEDKKPEREKEPLPILDHSTNLKVRVACFSFYRK</sequence>
<evidence type="ECO:0000313" key="2">
    <source>
        <dbReference type="Proteomes" id="UP000053660"/>
    </source>
</evidence>
<gene>
    <name evidence="1" type="ORF">OESDEN_07597</name>
</gene>